<sequence>MTKPEVTIGVLALQGAFIEHVSHLQKAVATAKAGSKIASAQISVVTVRTVEQLSSVDALVLPGGESTSISLIAERTGLLEPLRDFVRVQRKPVWGTCAGLILLSDQASKAKKGGQNLIGGLHVLCQRNHFGRQTESFSCNLALPFTNPYDVDDLFPAVFIRAPIIEQLLDDSTARLGALKIEDNSEESLVVSAPRLEADKDDATAVEIICQLPDSTGTEAGDIVAVRQGHIFGTSFHPELTPDVRLHAWWLEECALPFVL</sequence>
<comment type="catalytic activity">
    <reaction evidence="6">
        <text>L-glutamine + H2O = L-glutamate + NH4(+)</text>
        <dbReference type="Rhea" id="RHEA:15889"/>
        <dbReference type="ChEBI" id="CHEBI:15377"/>
        <dbReference type="ChEBI" id="CHEBI:28938"/>
        <dbReference type="ChEBI" id="CHEBI:29985"/>
        <dbReference type="ChEBI" id="CHEBI:58359"/>
        <dbReference type="EC" id="3.5.1.2"/>
    </reaction>
</comment>
<dbReference type="EC" id="3.5.1.2" evidence="2"/>
<reference evidence="7 8" key="1">
    <citation type="submission" date="2024-03" db="EMBL/GenBank/DDBJ databases">
        <title>Genome-scale model development and genomic sequencing of the oleaginous clade Lipomyces.</title>
        <authorList>
            <consortium name="Lawrence Berkeley National Laboratory"/>
            <person name="Czajka J.J."/>
            <person name="Han Y."/>
            <person name="Kim J."/>
            <person name="Mondo S.J."/>
            <person name="Hofstad B.A."/>
            <person name="Robles A."/>
            <person name="Haridas S."/>
            <person name="Riley R."/>
            <person name="LaButti K."/>
            <person name="Pangilinan J."/>
            <person name="Andreopoulos W."/>
            <person name="Lipzen A."/>
            <person name="Yan J."/>
            <person name="Wang M."/>
            <person name="Ng V."/>
            <person name="Grigoriev I.V."/>
            <person name="Spatafora J.W."/>
            <person name="Magnuson J.K."/>
            <person name="Baker S.E."/>
            <person name="Pomraning K.R."/>
        </authorList>
    </citation>
    <scope>NUCLEOTIDE SEQUENCE [LARGE SCALE GENOMIC DNA]</scope>
    <source>
        <strain evidence="7 8">Phaff 52-87</strain>
    </source>
</reference>
<dbReference type="EMBL" id="JBBJBU010000016">
    <property type="protein sequence ID" value="KAK7202686.1"/>
    <property type="molecule type" value="Genomic_DNA"/>
</dbReference>
<organism evidence="7 8">
    <name type="scientific">Myxozyma melibiosi</name>
    <dbReference type="NCBI Taxonomy" id="54550"/>
    <lineage>
        <taxon>Eukaryota</taxon>
        <taxon>Fungi</taxon>
        <taxon>Dikarya</taxon>
        <taxon>Ascomycota</taxon>
        <taxon>Saccharomycotina</taxon>
        <taxon>Lipomycetes</taxon>
        <taxon>Lipomycetales</taxon>
        <taxon>Lipomycetaceae</taxon>
        <taxon>Myxozyma</taxon>
    </lineage>
</organism>
<dbReference type="Gene3D" id="3.40.50.880">
    <property type="match status" value="1"/>
</dbReference>
<dbReference type="PROSITE" id="PS51130">
    <property type="entry name" value="PDXT_SNO_2"/>
    <property type="match status" value="1"/>
</dbReference>
<protein>
    <recommendedName>
        <fullName evidence="2">glutaminase</fullName>
        <ecNumber evidence="2">3.5.1.2</ecNumber>
    </recommendedName>
</protein>
<dbReference type="GeneID" id="90036081"/>
<dbReference type="HAMAP" id="MF_01615">
    <property type="entry name" value="PdxT"/>
    <property type="match status" value="1"/>
</dbReference>
<name>A0ABR1EYJ3_9ASCO</name>
<dbReference type="InterPro" id="IPR021196">
    <property type="entry name" value="PdxT/SNO_CS"/>
</dbReference>
<dbReference type="SUPFAM" id="SSF52317">
    <property type="entry name" value="Class I glutamine amidotransferase-like"/>
    <property type="match status" value="1"/>
</dbReference>
<dbReference type="Pfam" id="PF01174">
    <property type="entry name" value="SNO"/>
    <property type="match status" value="2"/>
</dbReference>
<dbReference type="PANTHER" id="PTHR31559">
    <property type="entry name" value="PYRIDOXAL 5'-PHOSPHATE SYNTHASE SUBUNIT SNO"/>
    <property type="match status" value="1"/>
</dbReference>
<keyword evidence="8" id="KW-1185">Reference proteome</keyword>
<evidence type="ECO:0000256" key="3">
    <source>
        <dbReference type="ARBA" id="ARBA00022801"/>
    </source>
</evidence>
<evidence type="ECO:0000313" key="7">
    <source>
        <dbReference type="EMBL" id="KAK7202686.1"/>
    </source>
</evidence>
<evidence type="ECO:0000256" key="2">
    <source>
        <dbReference type="ARBA" id="ARBA00012918"/>
    </source>
</evidence>
<evidence type="ECO:0000313" key="8">
    <source>
        <dbReference type="Proteomes" id="UP001498771"/>
    </source>
</evidence>
<evidence type="ECO:0000256" key="6">
    <source>
        <dbReference type="ARBA" id="ARBA00049534"/>
    </source>
</evidence>
<dbReference type="InterPro" id="IPR002161">
    <property type="entry name" value="PdxT/SNO"/>
</dbReference>
<evidence type="ECO:0000256" key="5">
    <source>
        <dbReference type="ARBA" id="ARBA00023239"/>
    </source>
</evidence>
<dbReference type="PANTHER" id="PTHR31559:SF0">
    <property type="entry name" value="PYRIDOXAL 5'-PHOSPHATE SYNTHASE SUBUNIT SNO1-RELATED"/>
    <property type="match status" value="1"/>
</dbReference>
<dbReference type="InterPro" id="IPR029062">
    <property type="entry name" value="Class_I_gatase-like"/>
</dbReference>
<comment type="similarity">
    <text evidence="1">Belongs to the glutaminase PdxT/SNO family.</text>
</comment>
<accession>A0ABR1EYJ3</accession>
<dbReference type="PIRSF" id="PIRSF005639">
    <property type="entry name" value="Glut_amidoT_SNO"/>
    <property type="match status" value="1"/>
</dbReference>
<dbReference type="RefSeq" id="XP_064765719.1">
    <property type="nucleotide sequence ID" value="XM_064910569.1"/>
</dbReference>
<comment type="caution">
    <text evidence="7">The sequence shown here is derived from an EMBL/GenBank/DDBJ whole genome shotgun (WGS) entry which is preliminary data.</text>
</comment>
<evidence type="ECO:0000256" key="4">
    <source>
        <dbReference type="ARBA" id="ARBA00022962"/>
    </source>
</evidence>
<dbReference type="PROSITE" id="PS51273">
    <property type="entry name" value="GATASE_TYPE_1"/>
    <property type="match status" value="1"/>
</dbReference>
<gene>
    <name evidence="7" type="ORF">BZA70DRAFT_242592</name>
</gene>
<dbReference type="NCBIfam" id="TIGR03800">
    <property type="entry name" value="PLP_synth_Pdx2"/>
    <property type="match status" value="1"/>
</dbReference>
<dbReference type="CDD" id="cd01749">
    <property type="entry name" value="GATase1_PB"/>
    <property type="match status" value="1"/>
</dbReference>
<dbReference type="PROSITE" id="PS01236">
    <property type="entry name" value="PDXT_SNO_1"/>
    <property type="match status" value="1"/>
</dbReference>
<dbReference type="Proteomes" id="UP001498771">
    <property type="component" value="Unassembled WGS sequence"/>
</dbReference>
<proteinExistence type="inferred from homology"/>
<keyword evidence="5" id="KW-0456">Lyase</keyword>
<evidence type="ECO:0000256" key="1">
    <source>
        <dbReference type="ARBA" id="ARBA00008345"/>
    </source>
</evidence>
<keyword evidence="3" id="KW-0378">Hydrolase</keyword>
<keyword evidence="4" id="KW-0315">Glutamine amidotransferase</keyword>